<dbReference type="InterPro" id="IPR043129">
    <property type="entry name" value="ATPase_NBD"/>
</dbReference>
<evidence type="ECO:0000256" key="1">
    <source>
        <dbReference type="ARBA" id="ARBA00022741"/>
    </source>
</evidence>
<keyword evidence="2" id="KW-0067">ATP-binding</keyword>
<reference evidence="4" key="1">
    <citation type="submission" date="2022-08" db="EMBL/GenBank/DDBJ databases">
        <title>Novel sulfate-reducing endosymbionts in the free-living metamonad Anaeramoeba.</title>
        <authorList>
            <person name="Jerlstrom-Hultqvist J."/>
            <person name="Cepicka I."/>
            <person name="Gallot-Lavallee L."/>
            <person name="Salas-Leiva D."/>
            <person name="Curtis B.A."/>
            <person name="Zahonova K."/>
            <person name="Pipaliya S."/>
            <person name="Dacks J."/>
            <person name="Roger A.J."/>
        </authorList>
    </citation>
    <scope>NUCLEOTIDE SEQUENCE</scope>
    <source>
        <strain evidence="4">Schooner1</strain>
    </source>
</reference>
<dbReference type="PANTHER" id="PTHR14187:SF5">
    <property type="entry name" value="HEAT SHOCK 70 KDA PROTEIN 12A"/>
    <property type="match status" value="1"/>
</dbReference>
<comment type="caution">
    <text evidence="3">The sequence shown here is derived from an EMBL/GenBank/DDBJ whole genome shotgun (WGS) entry which is preliminary data.</text>
</comment>
<evidence type="ECO:0000313" key="4">
    <source>
        <dbReference type="EMBL" id="KAJ6242678.1"/>
    </source>
</evidence>
<proteinExistence type="predicted"/>
<keyword evidence="3" id="KW-0418">Kinase</keyword>
<dbReference type="Gene3D" id="3.30.420.40">
    <property type="match status" value="1"/>
</dbReference>
<dbReference type="GO" id="GO:0140662">
    <property type="term" value="F:ATP-dependent protein folding chaperone"/>
    <property type="evidence" value="ECO:0007669"/>
    <property type="project" value="InterPro"/>
</dbReference>
<evidence type="ECO:0000313" key="3">
    <source>
        <dbReference type="EMBL" id="KAJ3427182.1"/>
    </source>
</evidence>
<dbReference type="Pfam" id="PF00012">
    <property type="entry name" value="HSP70"/>
    <property type="match status" value="1"/>
</dbReference>
<dbReference type="InterPro" id="IPR013126">
    <property type="entry name" value="Hsp_70_fam"/>
</dbReference>
<name>A0AAV7YBK3_9EUKA</name>
<dbReference type="AlphaFoldDB" id="A0AAV7YBK3"/>
<dbReference type="EMBL" id="JANTQA010000063">
    <property type="protein sequence ID" value="KAJ3427182.1"/>
    <property type="molecule type" value="Genomic_DNA"/>
</dbReference>
<dbReference type="GO" id="GO:0005524">
    <property type="term" value="F:ATP binding"/>
    <property type="evidence" value="ECO:0007669"/>
    <property type="project" value="UniProtKB-KW"/>
</dbReference>
<reference evidence="3" key="2">
    <citation type="submission" date="2022-08" db="EMBL/GenBank/DDBJ databases">
        <title>Novel sulphate-reducing endosymbionts in the free-living metamonad Anaeramoeba.</title>
        <authorList>
            <person name="Jerlstrom-Hultqvist J."/>
            <person name="Cepicka I."/>
            <person name="Gallot-Lavallee L."/>
            <person name="Salas-Leiva D."/>
            <person name="Curtis B.A."/>
            <person name="Zahonova K."/>
            <person name="Pipaliya S."/>
            <person name="Dacks J."/>
            <person name="Roger A.J."/>
        </authorList>
    </citation>
    <scope>NUCLEOTIDE SEQUENCE</scope>
    <source>
        <strain evidence="3">Busselton2</strain>
    </source>
</reference>
<dbReference type="PANTHER" id="PTHR14187">
    <property type="entry name" value="ALPHA KINASE/ELONGATION FACTOR 2 KINASE"/>
    <property type="match status" value="1"/>
</dbReference>
<dbReference type="CDD" id="cd10229">
    <property type="entry name" value="ASKHA_NBD_HSP70_HSPA12"/>
    <property type="match status" value="1"/>
</dbReference>
<dbReference type="Proteomes" id="UP001146793">
    <property type="component" value="Unassembled WGS sequence"/>
</dbReference>
<evidence type="ECO:0000256" key="2">
    <source>
        <dbReference type="ARBA" id="ARBA00022840"/>
    </source>
</evidence>
<gene>
    <name evidence="3" type="ORF">M0812_26762</name>
    <name evidence="4" type="ORF">M0813_02526</name>
</gene>
<keyword evidence="1" id="KW-0547">Nucleotide-binding</keyword>
<dbReference type="GO" id="GO:0016301">
    <property type="term" value="F:kinase activity"/>
    <property type="evidence" value="ECO:0007669"/>
    <property type="project" value="UniProtKB-KW"/>
</dbReference>
<dbReference type="EMBL" id="JAOAOG010000173">
    <property type="protein sequence ID" value="KAJ6242678.1"/>
    <property type="molecule type" value="Genomic_DNA"/>
</dbReference>
<keyword evidence="6" id="KW-1185">Reference proteome</keyword>
<evidence type="ECO:0000313" key="6">
    <source>
        <dbReference type="Proteomes" id="UP001150062"/>
    </source>
</evidence>
<sequence length="612" mass="71549">MNNPKVIIAIDFGTSNTGFGYSFPDPQQPDVIPKELKIYGNERWSDLKTNTAILFSVKDHELSKPIAFGKTAINKYLNISLRELKNYELFRYFKMNLYDNESNVISEGGKTYKLRVVIQGVLIWMKIQSIKYVNIAIKKGIYQEHFPNKTLGKIGVEDVQWVLTIPAIWSESAKFQMRKVAHQAKLIKELNSERLLFALEPESAAIHNYYGLQMSERFNEPKCLIVDAGGGTVDITALKVSKDLDMENQLEVLIAPKGGDFGANYVDREFQKFLVEFFAHDESFMLNDKLGYQSMLVEWEQIKKNVTLEFRGQAFSKHRYSIPPKLVPKNTCLEKLITNYNKKSKYKIQICGEKHIFITREHLFSFFEPSIKKLINHLHYLFKNYHQLEDCNRIIMVGGYSKSRALVGSIQEAFKDLNKIVTAAKDPGRHVIMGAVRYGFQPNIIRWRRLNCTYGLKVSQIFNKNSHKKNSDRKRKPKNSNFFLIDNVFKPFVYRNERIEHTDKFSHTFAVLVERQSKLTIDIFKTQTELLKNKTYFLDQMELNFKRVGKVSVKYPQKNKMRIKKFNKLKKNNVFKINLTIEFGRSEFTILITDYKTKKIMENARIQFFDHI</sequence>
<protein>
    <submittedName>
        <fullName evidence="3">Alpha kinase/elongation factor 2 kinase</fullName>
    </submittedName>
</protein>
<dbReference type="SUPFAM" id="SSF53067">
    <property type="entry name" value="Actin-like ATPase domain"/>
    <property type="match status" value="2"/>
</dbReference>
<accession>A0AAV7YBK3</accession>
<organism evidence="3 5">
    <name type="scientific">Anaeramoeba flamelloides</name>
    <dbReference type="NCBI Taxonomy" id="1746091"/>
    <lineage>
        <taxon>Eukaryota</taxon>
        <taxon>Metamonada</taxon>
        <taxon>Anaeramoebidae</taxon>
        <taxon>Anaeramoeba</taxon>
    </lineage>
</organism>
<dbReference type="Proteomes" id="UP001150062">
    <property type="component" value="Unassembled WGS sequence"/>
</dbReference>
<keyword evidence="3" id="KW-0808">Transferase</keyword>
<evidence type="ECO:0000313" key="5">
    <source>
        <dbReference type="Proteomes" id="UP001146793"/>
    </source>
</evidence>